<protein>
    <recommendedName>
        <fullName evidence="1">chorismate mutase</fullName>
        <ecNumber evidence="1">5.4.99.5</ecNumber>
    </recommendedName>
</protein>
<dbReference type="EMBL" id="JAAGBB010000083">
    <property type="protein sequence ID" value="MBR0669118.1"/>
    <property type="molecule type" value="Genomic_DNA"/>
</dbReference>
<evidence type="ECO:0000313" key="4">
    <source>
        <dbReference type="Proteomes" id="UP001196870"/>
    </source>
</evidence>
<comment type="caution">
    <text evidence="3">The sequence shown here is derived from an EMBL/GenBank/DDBJ whole genome shotgun (WGS) entry which is preliminary data.</text>
</comment>
<gene>
    <name evidence="3" type="ORF">GXW71_32510</name>
</gene>
<dbReference type="PROSITE" id="PS51168">
    <property type="entry name" value="CHORISMATE_MUT_2"/>
    <property type="match status" value="1"/>
</dbReference>
<dbReference type="Gene3D" id="1.20.59.10">
    <property type="entry name" value="Chorismate mutase"/>
    <property type="match status" value="1"/>
</dbReference>
<evidence type="ECO:0000256" key="1">
    <source>
        <dbReference type="ARBA" id="ARBA00012404"/>
    </source>
</evidence>
<dbReference type="RefSeq" id="WP_211857780.1">
    <property type="nucleotide sequence ID" value="NZ_JAAGBB010000083.1"/>
</dbReference>
<evidence type="ECO:0000313" key="3">
    <source>
        <dbReference type="EMBL" id="MBR0669118.1"/>
    </source>
</evidence>
<dbReference type="Proteomes" id="UP001196870">
    <property type="component" value="Unassembled WGS sequence"/>
</dbReference>
<organism evidence="3 4">
    <name type="scientific">Plastoroseomonas hellenica</name>
    <dbReference type="NCBI Taxonomy" id="2687306"/>
    <lineage>
        <taxon>Bacteria</taxon>
        <taxon>Pseudomonadati</taxon>
        <taxon>Pseudomonadota</taxon>
        <taxon>Alphaproteobacteria</taxon>
        <taxon>Acetobacterales</taxon>
        <taxon>Acetobacteraceae</taxon>
        <taxon>Plastoroseomonas</taxon>
    </lineage>
</organism>
<feature type="domain" description="Chorismate mutase" evidence="2">
    <location>
        <begin position="16"/>
        <end position="106"/>
    </location>
</feature>
<proteinExistence type="predicted"/>
<accession>A0ABS5F976</accession>
<evidence type="ECO:0000259" key="2">
    <source>
        <dbReference type="PROSITE" id="PS51168"/>
    </source>
</evidence>
<dbReference type="SMART" id="SM00830">
    <property type="entry name" value="CM_2"/>
    <property type="match status" value="1"/>
</dbReference>
<dbReference type="EC" id="5.4.99.5" evidence="1"/>
<sequence>MPDTAQPPPDALSSPAASTEELAALRAEIDTLDDQLHALLMRRAGIVARLGSSRAKGEGPALRPGREAAILRRLLDRHAEPLPRAALVRLWREIFAASTAMQASFSVAAAVPPARGEHVLHLTRQHFGADTPIRPMTTAGQALAAVLAGEVAVATLPAPEPEEPEEAAWWVRFDTQHLQVTARLPFLMDPGGAGVLVVAATPPDASGRDRSLLRIELAGDLSHARLTTLLQQAGLPMRGLMIRRSGAEPVALAEVEGFIELDDSRLAALAGLHVQRLGAYAEPEPA</sequence>
<dbReference type="Pfam" id="PF01817">
    <property type="entry name" value="CM_2"/>
    <property type="match status" value="1"/>
</dbReference>
<name>A0ABS5F976_9PROT</name>
<dbReference type="InterPro" id="IPR002701">
    <property type="entry name" value="CM_II_prokaryot"/>
</dbReference>
<dbReference type="InterPro" id="IPR036979">
    <property type="entry name" value="CM_dom_sf"/>
</dbReference>
<reference evidence="4" key="1">
    <citation type="journal article" date="2021" name="Syst. Appl. Microbiol.">
        <title>Roseomonas hellenica sp. nov., isolated from roots of wild-growing Alkanna tinctoria.</title>
        <authorList>
            <person name="Rat A."/>
            <person name="Naranjo H.D."/>
            <person name="Lebbe L."/>
            <person name="Cnockaert M."/>
            <person name="Krigas N."/>
            <person name="Grigoriadou K."/>
            <person name="Maloupa E."/>
            <person name="Willems A."/>
        </authorList>
    </citation>
    <scope>NUCLEOTIDE SEQUENCE [LARGE SCALE GENOMIC DNA]</scope>
    <source>
        <strain evidence="4">LMG 31523</strain>
    </source>
</reference>
<dbReference type="SUPFAM" id="SSF48600">
    <property type="entry name" value="Chorismate mutase II"/>
    <property type="match status" value="1"/>
</dbReference>
<keyword evidence="4" id="KW-1185">Reference proteome</keyword>
<dbReference type="InterPro" id="IPR036263">
    <property type="entry name" value="Chorismate_II_sf"/>
</dbReference>